<dbReference type="PANTHER" id="PTHR14058:SF5">
    <property type="entry name" value="AMYLOID BETA PRECURSOR PROTEIN BINDING FAMILY B MEMBER 1"/>
    <property type="match status" value="1"/>
</dbReference>
<dbReference type="InterPro" id="IPR018487">
    <property type="entry name" value="Hemopexin-like_repeat"/>
</dbReference>
<gene>
    <name evidence="10" type="ORF">chiPu_0016718</name>
</gene>
<comment type="caution">
    <text evidence="10">The sequence shown here is derived from an EMBL/GenBank/DDBJ whole genome shotgun (WGS) entry which is preliminary data.</text>
</comment>
<evidence type="ECO:0008006" key="12">
    <source>
        <dbReference type="Google" id="ProtNLM"/>
    </source>
</evidence>
<proteinExistence type="predicted"/>
<dbReference type="InterPro" id="IPR036375">
    <property type="entry name" value="Hemopexin-like_dom_sf"/>
</dbReference>
<feature type="compositionally biased region" description="Basic and acidic residues" evidence="6">
    <location>
        <begin position="488"/>
        <end position="508"/>
    </location>
</feature>
<dbReference type="SMART" id="SM00456">
    <property type="entry name" value="WW"/>
    <property type="match status" value="1"/>
</dbReference>
<feature type="repeat" description="Hemopexin" evidence="5">
    <location>
        <begin position="300"/>
        <end position="347"/>
    </location>
</feature>
<name>A0A401T6C4_CHIPU</name>
<dbReference type="PROSITE" id="PS50020">
    <property type="entry name" value="WW_DOMAIN_2"/>
    <property type="match status" value="1"/>
</dbReference>
<evidence type="ECO:0000256" key="1">
    <source>
        <dbReference type="ARBA" id="ARBA00022553"/>
    </source>
</evidence>
<evidence type="ECO:0000256" key="4">
    <source>
        <dbReference type="ARBA" id="ARBA00023157"/>
    </source>
</evidence>
<organism evidence="10 11">
    <name type="scientific">Chiloscyllium punctatum</name>
    <name type="common">Brownbanded bambooshark</name>
    <name type="synonym">Hemiscyllium punctatum</name>
    <dbReference type="NCBI Taxonomy" id="137246"/>
    <lineage>
        <taxon>Eukaryota</taxon>
        <taxon>Metazoa</taxon>
        <taxon>Chordata</taxon>
        <taxon>Craniata</taxon>
        <taxon>Vertebrata</taxon>
        <taxon>Chondrichthyes</taxon>
        <taxon>Elasmobranchii</taxon>
        <taxon>Galeomorphii</taxon>
        <taxon>Galeoidea</taxon>
        <taxon>Orectolobiformes</taxon>
        <taxon>Hemiscylliidae</taxon>
        <taxon>Chiloscyllium</taxon>
    </lineage>
</organism>
<dbReference type="OrthoDB" id="5969782at2759"/>
<dbReference type="PROSITE" id="PS00024">
    <property type="entry name" value="HEMOPEXIN"/>
    <property type="match status" value="1"/>
</dbReference>
<keyword evidence="2 7" id="KW-0732">Signal</keyword>
<protein>
    <recommendedName>
        <fullName evidence="12">WW domain-containing protein</fullName>
    </recommendedName>
</protein>
<feature type="compositionally biased region" description="Basic and acidic residues" evidence="6">
    <location>
        <begin position="573"/>
        <end position="584"/>
    </location>
</feature>
<dbReference type="Pfam" id="PF00045">
    <property type="entry name" value="Hemopexin"/>
    <property type="match status" value="1"/>
</dbReference>
<feature type="compositionally biased region" description="Polar residues" evidence="6">
    <location>
        <begin position="559"/>
        <end position="568"/>
    </location>
</feature>
<evidence type="ECO:0000256" key="5">
    <source>
        <dbReference type="PROSITE-ProRule" id="PRU01011"/>
    </source>
</evidence>
<feature type="compositionally biased region" description="Polar residues" evidence="6">
    <location>
        <begin position="617"/>
        <end position="630"/>
    </location>
</feature>
<dbReference type="GO" id="GO:0005737">
    <property type="term" value="C:cytoplasm"/>
    <property type="evidence" value="ECO:0007669"/>
    <property type="project" value="TreeGrafter"/>
</dbReference>
<dbReference type="SMART" id="SM00120">
    <property type="entry name" value="HX"/>
    <property type="match status" value="5"/>
</dbReference>
<keyword evidence="4" id="KW-1015">Disulfide bond</keyword>
<feature type="chain" id="PRO_5019073245" description="WW domain-containing protein" evidence="7">
    <location>
        <begin position="20"/>
        <end position="1063"/>
    </location>
</feature>
<feature type="repeat" description="Hemopexin" evidence="5">
    <location>
        <begin position="255"/>
        <end position="299"/>
    </location>
</feature>
<dbReference type="FunFam" id="2.30.29.30:FF:000034">
    <property type="entry name" value="amyloid beta A4 precursor protein-binding family B member 2"/>
    <property type="match status" value="1"/>
</dbReference>
<dbReference type="Pfam" id="PF00640">
    <property type="entry name" value="PID"/>
    <property type="match status" value="2"/>
</dbReference>
<dbReference type="GO" id="GO:0006355">
    <property type="term" value="P:regulation of DNA-templated transcription"/>
    <property type="evidence" value="ECO:0007669"/>
    <property type="project" value="TreeGrafter"/>
</dbReference>
<sequence length="1063" mass="118814">MKLLLGGLCLCWAVVLSFSYPWMKHLPNITEDELSQEHGHPSRAGFPNRCDGLGFDAITLDEQGVAYFFRDAFLWKGFRAAAEFINKTWPGLPDHIDAAFRMHHKNSPEQHDRMFFFKGNHVWQYNGNKSEGQFLIQDKFHEVPDNLGAAVECPQGECQHDSVLFFKGDTTYLFDLSTNTVKVRTWTGTHQCTAAMRWIDRHYCFQGSNFTRFNPHTGQAFENYPKDARNYFMRCEGRGHGNKTVDPSIYNRCSNRSFDEFNEDELGRVYAFRAHVYFRLDSKKDGWHPWQIHSTWPSLHGKIDGVFTWNKKMYFIQGSQLFIYKAEAQYTLIEGYPKPITEELGISGAGVDATFICPGTSLLYVIRGNQVQSVNLEQTPRVLERSEGDRGAMSSSVSNQPGLVNVTSCVTPTLTLNLRSSHNELLNADIKRSTPPKGRKVYASTDLQTAMGLADETANSKWLKDGRNQMRKAAENERKDQNWNVTLRTEETESSAKKEQPESADKEQAVNQAVSQSKGFLSYYMGLELSLNACGGNSDKGQPLVIQLDQGEFEACESDSASQPSEIRSGSKPHGEQPVEDEKAGLTNPLDVPSDHRKSSCLLFGMKNTAASDEDSSWTSLSQGSASWSSPDDIDPIWNRNSFETDADLPSGWMRVRDTSGTYYWHIPTGTTQWEPPPPACDQESGSRKPSAMSQCTTPLEDPQEIQTTTETSDTSLKEFEGATLRYASLNLGGQTEEDNYKNILNTADESKCFSVRSLGWVEMLEEDLAPGKSSIAVNNCIRQLSYHKNNLRDAAGTWGEGKDMLLLLEDDTLNLIDPLGQNLLHTQPIVSIRVWGVGRDSGRDFAYVARDKLTRVLKCHVFRCDMPAKAIATRLHEICSKIMADRKDTKTSMNGILFDHSKLVDVPFQGMDVINSALENTIQSSHKQNWTPVIVNVASATLTIINEESEEVLSECRVRFLSFMGVGRDVHSFAFIMAAGPDQFDCHMFWCEPNAAGLSEAVQAACMLRYQKCLDARPPGLGNSLTVPCADSVARRVGSSVKKGVQTLLGSFKPKRSGSQTP</sequence>
<feature type="region of interest" description="Disordered" evidence="6">
    <location>
        <begin position="555"/>
        <end position="594"/>
    </location>
</feature>
<feature type="repeat" description="Hemopexin" evidence="5">
    <location>
        <begin position="189"/>
        <end position="235"/>
    </location>
</feature>
<feature type="domain" description="PID" evidence="8">
    <location>
        <begin position="754"/>
        <end position="889"/>
    </location>
</feature>
<dbReference type="PANTHER" id="PTHR14058">
    <property type="entry name" value="AMYLOID BETA A4 PRECURSOR PROTEIN-BINDING FAMILY B"/>
    <property type="match status" value="1"/>
</dbReference>
<feature type="compositionally biased region" description="Polar residues" evidence="6">
    <location>
        <begin position="705"/>
        <end position="715"/>
    </location>
</feature>
<dbReference type="FunFam" id="2.30.29.30:FF:000019">
    <property type="entry name" value="Amyloid beta (A4) precursor protein-binding, family B, member 1 (Fe65)"/>
    <property type="match status" value="1"/>
</dbReference>
<feature type="region of interest" description="Disordered" evidence="6">
    <location>
        <begin position="669"/>
        <end position="715"/>
    </location>
</feature>
<dbReference type="GO" id="GO:0001540">
    <property type="term" value="F:amyloid-beta binding"/>
    <property type="evidence" value="ECO:0007669"/>
    <property type="project" value="InterPro"/>
</dbReference>
<evidence type="ECO:0000313" key="11">
    <source>
        <dbReference type="Proteomes" id="UP000287033"/>
    </source>
</evidence>
<dbReference type="SMART" id="SM00462">
    <property type="entry name" value="PTB"/>
    <property type="match status" value="2"/>
</dbReference>
<dbReference type="SUPFAM" id="SSF50923">
    <property type="entry name" value="Hemopexin-like domain"/>
    <property type="match status" value="2"/>
</dbReference>
<dbReference type="STRING" id="137246.A0A401T6C4"/>
<keyword evidence="1" id="KW-0597">Phosphoprotein</keyword>
<dbReference type="CDD" id="cd01272">
    <property type="entry name" value="PTB1_Fe65"/>
    <property type="match status" value="1"/>
</dbReference>
<feature type="domain" description="WW" evidence="9">
    <location>
        <begin position="647"/>
        <end position="679"/>
    </location>
</feature>
<evidence type="ECO:0000256" key="7">
    <source>
        <dbReference type="SAM" id="SignalP"/>
    </source>
</evidence>
<dbReference type="EMBL" id="BEZZ01001133">
    <property type="protein sequence ID" value="GCC38206.1"/>
    <property type="molecule type" value="Genomic_DNA"/>
</dbReference>
<dbReference type="Pfam" id="PF00397">
    <property type="entry name" value="WW"/>
    <property type="match status" value="1"/>
</dbReference>
<dbReference type="Gene3D" id="2.110.10.10">
    <property type="entry name" value="Hemopexin-like domain"/>
    <property type="match status" value="2"/>
</dbReference>
<dbReference type="PROSITE" id="PS51642">
    <property type="entry name" value="HEMOPEXIN_2"/>
    <property type="match status" value="4"/>
</dbReference>
<feature type="domain" description="PID" evidence="8">
    <location>
        <begin position="912"/>
        <end position="1020"/>
    </location>
</feature>
<feature type="region of interest" description="Disordered" evidence="6">
    <location>
        <begin position="613"/>
        <end position="633"/>
    </location>
</feature>
<dbReference type="Gene3D" id="2.30.29.30">
    <property type="entry name" value="Pleckstrin-homology domain (PH domain)/Phosphotyrosine-binding domain (PTB)"/>
    <property type="match status" value="2"/>
</dbReference>
<evidence type="ECO:0000259" key="8">
    <source>
        <dbReference type="PROSITE" id="PS01179"/>
    </source>
</evidence>
<dbReference type="CDD" id="cd00201">
    <property type="entry name" value="WW"/>
    <property type="match status" value="1"/>
</dbReference>
<dbReference type="InterPro" id="IPR011993">
    <property type="entry name" value="PH-like_dom_sf"/>
</dbReference>
<dbReference type="CDD" id="cd00094">
    <property type="entry name" value="HX"/>
    <property type="match status" value="1"/>
</dbReference>
<feature type="repeat" description="Hemopexin" evidence="5">
    <location>
        <begin position="93"/>
        <end position="143"/>
    </location>
</feature>
<reference evidence="10 11" key="1">
    <citation type="journal article" date="2018" name="Nat. Ecol. Evol.">
        <title>Shark genomes provide insights into elasmobranch evolution and the origin of vertebrates.</title>
        <authorList>
            <person name="Hara Y"/>
            <person name="Yamaguchi K"/>
            <person name="Onimaru K"/>
            <person name="Kadota M"/>
            <person name="Koyanagi M"/>
            <person name="Keeley SD"/>
            <person name="Tatsumi K"/>
            <person name="Tanaka K"/>
            <person name="Motone F"/>
            <person name="Kageyama Y"/>
            <person name="Nozu R"/>
            <person name="Adachi N"/>
            <person name="Nishimura O"/>
            <person name="Nakagawa R"/>
            <person name="Tanegashima C"/>
            <person name="Kiyatake I"/>
            <person name="Matsumoto R"/>
            <person name="Murakumo K"/>
            <person name="Nishida K"/>
            <person name="Terakita A"/>
            <person name="Kuratani S"/>
            <person name="Sato K"/>
            <person name="Hyodo S Kuraku.S."/>
        </authorList>
    </citation>
    <scope>NUCLEOTIDE SEQUENCE [LARGE SCALE GENOMIC DNA]</scope>
</reference>
<evidence type="ECO:0000256" key="2">
    <source>
        <dbReference type="ARBA" id="ARBA00022729"/>
    </source>
</evidence>
<keyword evidence="11" id="KW-1185">Reference proteome</keyword>
<dbReference type="CDD" id="cd01271">
    <property type="entry name" value="PTB2_Fe65"/>
    <property type="match status" value="1"/>
</dbReference>
<dbReference type="InterPro" id="IPR000585">
    <property type="entry name" value="Hemopexin-like_dom"/>
</dbReference>
<evidence type="ECO:0000259" key="9">
    <source>
        <dbReference type="PROSITE" id="PS50020"/>
    </source>
</evidence>
<dbReference type="InterPro" id="IPR036020">
    <property type="entry name" value="WW_dom_sf"/>
</dbReference>
<evidence type="ECO:0000256" key="3">
    <source>
        <dbReference type="ARBA" id="ARBA00022737"/>
    </source>
</evidence>
<dbReference type="Proteomes" id="UP000287033">
    <property type="component" value="Unassembled WGS sequence"/>
</dbReference>
<dbReference type="Gene3D" id="2.20.70.10">
    <property type="match status" value="1"/>
</dbReference>
<evidence type="ECO:0000256" key="6">
    <source>
        <dbReference type="SAM" id="MobiDB-lite"/>
    </source>
</evidence>
<dbReference type="AlphaFoldDB" id="A0A401T6C4"/>
<dbReference type="InterPro" id="IPR006020">
    <property type="entry name" value="PTB/PI_dom"/>
</dbReference>
<evidence type="ECO:0000313" key="10">
    <source>
        <dbReference type="EMBL" id="GCC38206.1"/>
    </source>
</evidence>
<dbReference type="PROSITE" id="PS01159">
    <property type="entry name" value="WW_DOMAIN_1"/>
    <property type="match status" value="1"/>
</dbReference>
<dbReference type="SUPFAM" id="SSF50729">
    <property type="entry name" value="PH domain-like"/>
    <property type="match status" value="2"/>
</dbReference>
<dbReference type="GO" id="GO:0005634">
    <property type="term" value="C:nucleus"/>
    <property type="evidence" value="ECO:0007669"/>
    <property type="project" value="TreeGrafter"/>
</dbReference>
<dbReference type="InterPro" id="IPR039576">
    <property type="entry name" value="APBB1/2/3"/>
</dbReference>
<feature type="region of interest" description="Disordered" evidence="6">
    <location>
        <begin position="487"/>
        <end position="511"/>
    </location>
</feature>
<dbReference type="FunFam" id="2.20.70.10:FF:000003">
    <property type="entry name" value="amyloid beta A4 precursor protein-binding family B member 2"/>
    <property type="match status" value="1"/>
</dbReference>
<dbReference type="SUPFAM" id="SSF51045">
    <property type="entry name" value="WW domain"/>
    <property type="match status" value="1"/>
</dbReference>
<accession>A0A401T6C4</accession>
<feature type="signal peptide" evidence="7">
    <location>
        <begin position="1"/>
        <end position="19"/>
    </location>
</feature>
<dbReference type="PROSITE" id="PS01179">
    <property type="entry name" value="PID"/>
    <property type="match status" value="2"/>
</dbReference>
<dbReference type="InterPro" id="IPR018486">
    <property type="entry name" value="Hemopexin_CS"/>
</dbReference>
<keyword evidence="3" id="KW-0677">Repeat</keyword>
<dbReference type="InterPro" id="IPR001202">
    <property type="entry name" value="WW_dom"/>
</dbReference>